<protein>
    <recommendedName>
        <fullName evidence="3">Aminoglycoside phosphotransferase domain-containing protein</fullName>
    </recommendedName>
</protein>
<reference evidence="1 2" key="1">
    <citation type="submission" date="2018-05" db="EMBL/GenBank/DDBJ databases">
        <title>Draft genome sequence of Scytalidium lignicola DSM 105466, a ubiquitous saprotrophic fungus.</title>
        <authorList>
            <person name="Buettner E."/>
            <person name="Gebauer A.M."/>
            <person name="Hofrichter M."/>
            <person name="Liers C."/>
            <person name="Kellner H."/>
        </authorList>
    </citation>
    <scope>NUCLEOTIDE SEQUENCE [LARGE SCALE GENOMIC DNA]</scope>
    <source>
        <strain evidence="1 2">DSM 105466</strain>
    </source>
</reference>
<gene>
    <name evidence="1" type="ORF">B7463_g5814</name>
</gene>
<dbReference type="AlphaFoldDB" id="A0A3E2HAV1"/>
<evidence type="ECO:0000313" key="1">
    <source>
        <dbReference type="EMBL" id="RFU30500.1"/>
    </source>
</evidence>
<sequence length="219" mass="25384">MPVKRRLARGEITYSEAKEEEVNVLHQLTFWNQRVKFYTYVNNRRDLIKALVVHHLGLRSPSACHVAEIREWMQGSFNLCIPVTVEKSKRVLVRFPLPYRTGDKIHPGNSDEKVRCEAGSYAWLQQECPTVPIPHLYGFGLSTGQRFTALKHRSISTRLLQYFRRQILSLLGYPLPSCFLQHHAALSDELGAYLLMDHIEKTEGEALSETWTEQYNNEN</sequence>
<evidence type="ECO:0008006" key="3">
    <source>
        <dbReference type="Google" id="ProtNLM"/>
    </source>
</evidence>
<keyword evidence="2" id="KW-1185">Reference proteome</keyword>
<evidence type="ECO:0000313" key="2">
    <source>
        <dbReference type="Proteomes" id="UP000258309"/>
    </source>
</evidence>
<dbReference type="EMBL" id="NCSJ02000098">
    <property type="protein sequence ID" value="RFU30500.1"/>
    <property type="molecule type" value="Genomic_DNA"/>
</dbReference>
<proteinExistence type="predicted"/>
<accession>A0A3E2HAV1</accession>
<organism evidence="1 2">
    <name type="scientific">Scytalidium lignicola</name>
    <name type="common">Hyphomycete</name>
    <dbReference type="NCBI Taxonomy" id="5539"/>
    <lineage>
        <taxon>Eukaryota</taxon>
        <taxon>Fungi</taxon>
        <taxon>Dikarya</taxon>
        <taxon>Ascomycota</taxon>
        <taxon>Pezizomycotina</taxon>
        <taxon>Leotiomycetes</taxon>
        <taxon>Leotiomycetes incertae sedis</taxon>
        <taxon>Scytalidium</taxon>
    </lineage>
</organism>
<comment type="caution">
    <text evidence="1">The sequence shown here is derived from an EMBL/GenBank/DDBJ whole genome shotgun (WGS) entry which is preliminary data.</text>
</comment>
<feature type="non-terminal residue" evidence="1">
    <location>
        <position position="1"/>
    </location>
</feature>
<dbReference type="OMA" id="DINGQEC"/>
<dbReference type="Proteomes" id="UP000258309">
    <property type="component" value="Unassembled WGS sequence"/>
</dbReference>
<dbReference type="OrthoDB" id="3645574at2759"/>
<name>A0A3E2HAV1_SCYLI</name>
<feature type="non-terminal residue" evidence="1">
    <location>
        <position position="219"/>
    </location>
</feature>